<dbReference type="EMBL" id="LSZW01000060">
    <property type="protein sequence ID" value="KXK65607.1"/>
    <property type="molecule type" value="Genomic_DNA"/>
</dbReference>
<gene>
    <name evidence="1" type="ORF">HMPREF3293_01531</name>
</gene>
<comment type="caution">
    <text evidence="1">The sequence shown here is derived from an EMBL/GenBank/DDBJ whole genome shotgun (WGS) entry which is preliminary data.</text>
</comment>
<dbReference type="AlphaFoldDB" id="A0A136Q4N1"/>
<sequence length="72" mass="8242">MFALSSVDVHLLENFNAVSSSGITIKTPFETERCFYMRKIHVLCISSPHLDLHSKDRLIIMCTRSIRVLMTS</sequence>
<proteinExistence type="predicted"/>
<evidence type="ECO:0000313" key="2">
    <source>
        <dbReference type="Proteomes" id="UP000070366"/>
    </source>
</evidence>
<name>A0A136Q4N1_9FIRM</name>
<accession>A0A136Q4N1</accession>
<organism evidence="1 2">
    <name type="scientific">Christensenella minuta</name>
    <dbReference type="NCBI Taxonomy" id="626937"/>
    <lineage>
        <taxon>Bacteria</taxon>
        <taxon>Bacillati</taxon>
        <taxon>Bacillota</taxon>
        <taxon>Clostridia</taxon>
        <taxon>Christensenellales</taxon>
        <taxon>Christensenellaceae</taxon>
        <taxon>Christensenella</taxon>
    </lineage>
</organism>
<dbReference type="Proteomes" id="UP000070366">
    <property type="component" value="Unassembled WGS sequence"/>
</dbReference>
<evidence type="ECO:0000313" key="1">
    <source>
        <dbReference type="EMBL" id="KXK65607.1"/>
    </source>
</evidence>
<reference evidence="1 2" key="1">
    <citation type="submission" date="2016-02" db="EMBL/GenBank/DDBJ databases">
        <authorList>
            <person name="Wen L."/>
            <person name="He K."/>
            <person name="Yang H."/>
        </authorList>
    </citation>
    <scope>NUCLEOTIDE SEQUENCE [LARGE SCALE GENOMIC DNA]</scope>
    <source>
        <strain evidence="1 2">DSM 22607</strain>
    </source>
</reference>
<protein>
    <submittedName>
        <fullName evidence="1">Uncharacterized protein</fullName>
    </submittedName>
</protein>
<keyword evidence="2" id="KW-1185">Reference proteome</keyword>